<dbReference type="SUPFAM" id="SSF56327">
    <property type="entry name" value="LDH C-terminal domain-like"/>
    <property type="match status" value="1"/>
</dbReference>
<protein>
    <submittedName>
        <fullName evidence="1 2">Uncharacterized protein</fullName>
    </submittedName>
</protein>
<keyword evidence="3" id="KW-1185">Reference proteome</keyword>
<dbReference type="STRING" id="3218.A0A2K1LBN6"/>
<reference evidence="1 3" key="1">
    <citation type="journal article" date="2008" name="Science">
        <title>The Physcomitrella genome reveals evolutionary insights into the conquest of land by plants.</title>
        <authorList>
            <person name="Rensing S."/>
            <person name="Lang D."/>
            <person name="Zimmer A."/>
            <person name="Terry A."/>
            <person name="Salamov A."/>
            <person name="Shapiro H."/>
            <person name="Nishiyama T."/>
            <person name="Perroud P.-F."/>
            <person name="Lindquist E."/>
            <person name="Kamisugi Y."/>
            <person name="Tanahashi T."/>
            <person name="Sakakibara K."/>
            <person name="Fujita T."/>
            <person name="Oishi K."/>
            <person name="Shin-I T."/>
            <person name="Kuroki Y."/>
            <person name="Toyoda A."/>
            <person name="Suzuki Y."/>
            <person name="Hashimoto A."/>
            <person name="Yamaguchi K."/>
            <person name="Sugano A."/>
            <person name="Kohara Y."/>
            <person name="Fujiyama A."/>
            <person name="Anterola A."/>
            <person name="Aoki S."/>
            <person name="Ashton N."/>
            <person name="Barbazuk W.B."/>
            <person name="Barker E."/>
            <person name="Bennetzen J."/>
            <person name="Bezanilla M."/>
            <person name="Blankenship R."/>
            <person name="Cho S.H."/>
            <person name="Dutcher S."/>
            <person name="Estelle M."/>
            <person name="Fawcett J.A."/>
            <person name="Gundlach H."/>
            <person name="Hanada K."/>
            <person name="Heyl A."/>
            <person name="Hicks K.A."/>
            <person name="Hugh J."/>
            <person name="Lohr M."/>
            <person name="Mayer K."/>
            <person name="Melkozernov A."/>
            <person name="Murata T."/>
            <person name="Nelson D."/>
            <person name="Pils B."/>
            <person name="Prigge M."/>
            <person name="Reiss B."/>
            <person name="Renner T."/>
            <person name="Rombauts S."/>
            <person name="Rushton P."/>
            <person name="Sanderfoot A."/>
            <person name="Schween G."/>
            <person name="Shiu S.-H."/>
            <person name="Stueber K."/>
            <person name="Theodoulou F.L."/>
            <person name="Tu H."/>
            <person name="Van de Peer Y."/>
            <person name="Verrier P.J."/>
            <person name="Waters E."/>
            <person name="Wood A."/>
            <person name="Yang L."/>
            <person name="Cove D."/>
            <person name="Cuming A."/>
            <person name="Hasebe M."/>
            <person name="Lucas S."/>
            <person name="Mishler D.B."/>
            <person name="Reski R."/>
            <person name="Grigoriev I."/>
            <person name="Quatrano R.S."/>
            <person name="Boore J.L."/>
        </authorList>
    </citation>
    <scope>NUCLEOTIDE SEQUENCE [LARGE SCALE GENOMIC DNA]</scope>
    <source>
        <strain evidence="2 3">cv. Gransden 2004</strain>
    </source>
</reference>
<dbReference type="Proteomes" id="UP000006727">
    <property type="component" value="Chromosome 1"/>
</dbReference>
<sequence length="65" mass="7288">MPCRSTGDGNWELVTECEVDDYLYERIKKSEDELIAEKKCVAYLTGGERGICNFPDGGKKLLGDQ</sequence>
<dbReference type="GO" id="GO:0016616">
    <property type="term" value="F:oxidoreductase activity, acting on the CH-OH group of donors, NAD or NADP as acceptor"/>
    <property type="evidence" value="ECO:0007669"/>
    <property type="project" value="InterPro"/>
</dbReference>
<evidence type="ECO:0000313" key="1">
    <source>
        <dbReference type="EMBL" id="PNR63439.1"/>
    </source>
</evidence>
<dbReference type="InterPro" id="IPR015955">
    <property type="entry name" value="Lactate_DH/Glyco_Ohase_4_C"/>
</dbReference>
<dbReference type="Gene3D" id="3.90.110.10">
    <property type="entry name" value="Lactate dehydrogenase/glycoside hydrolase, family 4, C-terminal"/>
    <property type="match status" value="1"/>
</dbReference>
<reference evidence="1 3" key="2">
    <citation type="journal article" date="2018" name="Plant J.">
        <title>The Physcomitrella patens chromosome-scale assembly reveals moss genome structure and evolution.</title>
        <authorList>
            <person name="Lang D."/>
            <person name="Ullrich K.K."/>
            <person name="Murat F."/>
            <person name="Fuchs J."/>
            <person name="Jenkins J."/>
            <person name="Haas F.B."/>
            <person name="Piednoel M."/>
            <person name="Gundlach H."/>
            <person name="Van Bel M."/>
            <person name="Meyberg R."/>
            <person name="Vives C."/>
            <person name="Morata J."/>
            <person name="Symeonidi A."/>
            <person name="Hiss M."/>
            <person name="Muchero W."/>
            <person name="Kamisugi Y."/>
            <person name="Saleh O."/>
            <person name="Blanc G."/>
            <person name="Decker E.L."/>
            <person name="van Gessel N."/>
            <person name="Grimwood J."/>
            <person name="Hayes R.D."/>
            <person name="Graham S.W."/>
            <person name="Gunter L.E."/>
            <person name="McDaniel S.F."/>
            <person name="Hoernstein S.N.W."/>
            <person name="Larsson A."/>
            <person name="Li F.W."/>
            <person name="Perroud P.F."/>
            <person name="Phillips J."/>
            <person name="Ranjan P."/>
            <person name="Rokshar D.S."/>
            <person name="Rothfels C.J."/>
            <person name="Schneider L."/>
            <person name="Shu S."/>
            <person name="Stevenson D.W."/>
            <person name="Thummler F."/>
            <person name="Tillich M."/>
            <person name="Villarreal Aguilar J.C."/>
            <person name="Widiez T."/>
            <person name="Wong G.K."/>
            <person name="Wymore A."/>
            <person name="Zhang Y."/>
            <person name="Zimmer A.D."/>
            <person name="Quatrano R.S."/>
            <person name="Mayer K.F.X."/>
            <person name="Goodstein D."/>
            <person name="Casacuberta J.M."/>
            <person name="Vandepoele K."/>
            <person name="Reski R."/>
            <person name="Cuming A.C."/>
            <person name="Tuskan G.A."/>
            <person name="Maumus F."/>
            <person name="Salse J."/>
            <person name="Schmutz J."/>
            <person name="Rensing S.A."/>
        </authorList>
    </citation>
    <scope>NUCLEOTIDE SEQUENCE [LARGE SCALE GENOMIC DNA]</scope>
    <source>
        <strain evidence="2 3">cv. Gransden 2004</strain>
    </source>
</reference>
<accession>A0A2K1LBN6</accession>
<dbReference type="AlphaFoldDB" id="A0A2K1LBN6"/>
<evidence type="ECO:0000313" key="2">
    <source>
        <dbReference type="EnsemblPlants" id="PAC:32969316.CDS.1"/>
    </source>
</evidence>
<dbReference type="EnsemblPlants" id="Pp3c1_40310V3.1">
    <property type="protein sequence ID" value="PAC:32969316.CDS.1"/>
    <property type="gene ID" value="Pp3c1_40310"/>
</dbReference>
<dbReference type="EMBL" id="ABEU02000001">
    <property type="protein sequence ID" value="PNR63439.1"/>
    <property type="molecule type" value="Genomic_DNA"/>
</dbReference>
<name>A0A2K1LBN6_PHYPA</name>
<gene>
    <name evidence="1" type="ORF">PHYPA_001865</name>
</gene>
<dbReference type="Gramene" id="Pp3c1_40310V3.1">
    <property type="protein sequence ID" value="PAC:32969316.CDS.1"/>
    <property type="gene ID" value="Pp3c1_40310"/>
</dbReference>
<reference evidence="2" key="3">
    <citation type="submission" date="2020-12" db="UniProtKB">
        <authorList>
            <consortium name="EnsemblPlants"/>
        </authorList>
    </citation>
    <scope>IDENTIFICATION</scope>
</reference>
<dbReference type="PaxDb" id="3218-PP1S163_121V6.1"/>
<organism evidence="1">
    <name type="scientific">Physcomitrium patens</name>
    <name type="common">Spreading-leaved earth moss</name>
    <name type="synonym">Physcomitrella patens</name>
    <dbReference type="NCBI Taxonomy" id="3218"/>
    <lineage>
        <taxon>Eukaryota</taxon>
        <taxon>Viridiplantae</taxon>
        <taxon>Streptophyta</taxon>
        <taxon>Embryophyta</taxon>
        <taxon>Bryophyta</taxon>
        <taxon>Bryophytina</taxon>
        <taxon>Bryopsida</taxon>
        <taxon>Funariidae</taxon>
        <taxon>Funariales</taxon>
        <taxon>Funariaceae</taxon>
        <taxon>Physcomitrium</taxon>
    </lineage>
</organism>
<proteinExistence type="predicted"/>
<dbReference type="InParanoid" id="A0A2K1LBN6"/>
<evidence type="ECO:0000313" key="3">
    <source>
        <dbReference type="Proteomes" id="UP000006727"/>
    </source>
</evidence>